<dbReference type="OMA" id="RDIIMNG"/>
<gene>
    <name evidence="2" type="ORF">GSPATT00020189001</name>
</gene>
<dbReference type="HOGENOM" id="CLU_2532355_0_0_1"/>
<dbReference type="OrthoDB" id="310799at2759"/>
<dbReference type="GeneID" id="5039687"/>
<dbReference type="RefSeq" id="XP_001453902.1">
    <property type="nucleotide sequence ID" value="XM_001453865.1"/>
</dbReference>
<evidence type="ECO:0000313" key="2">
    <source>
        <dbReference type="EMBL" id="CAK86505.1"/>
    </source>
</evidence>
<name>A0DTY8_PARTE</name>
<dbReference type="EMBL" id="CT868574">
    <property type="protein sequence ID" value="CAK86505.1"/>
    <property type="molecule type" value="Genomic_DNA"/>
</dbReference>
<evidence type="ECO:0000313" key="3">
    <source>
        <dbReference type="Proteomes" id="UP000000600"/>
    </source>
</evidence>
<dbReference type="AlphaFoldDB" id="A0DTY8"/>
<accession>A0DTY8</accession>
<sequence>MGCTIQKKVREKHVNSQQQLSIATQEVQKKQSSPKIENMTIETPSQLNLRAQRLKDVRHILLNGYPNSPKSKISRKESGQISQIEQRRI</sequence>
<feature type="compositionally biased region" description="Polar residues" evidence="1">
    <location>
        <begin position="15"/>
        <end position="44"/>
    </location>
</feature>
<feature type="region of interest" description="Disordered" evidence="1">
    <location>
        <begin position="1"/>
        <end position="44"/>
    </location>
</feature>
<keyword evidence="3" id="KW-1185">Reference proteome</keyword>
<evidence type="ECO:0000256" key="1">
    <source>
        <dbReference type="SAM" id="MobiDB-lite"/>
    </source>
</evidence>
<feature type="compositionally biased region" description="Polar residues" evidence="1">
    <location>
        <begin position="79"/>
        <end position="89"/>
    </location>
</feature>
<feature type="region of interest" description="Disordered" evidence="1">
    <location>
        <begin position="64"/>
        <end position="89"/>
    </location>
</feature>
<dbReference type="KEGG" id="ptm:GSPATT00020189001"/>
<dbReference type="Proteomes" id="UP000000600">
    <property type="component" value="Unassembled WGS sequence"/>
</dbReference>
<dbReference type="InParanoid" id="A0DTY8"/>
<protein>
    <submittedName>
        <fullName evidence="2">Uncharacterized protein</fullName>
    </submittedName>
</protein>
<reference evidence="2 3" key="1">
    <citation type="journal article" date="2006" name="Nature">
        <title>Global trends of whole-genome duplications revealed by the ciliate Paramecium tetraurelia.</title>
        <authorList>
            <consortium name="Genoscope"/>
            <person name="Aury J.-M."/>
            <person name="Jaillon O."/>
            <person name="Duret L."/>
            <person name="Noel B."/>
            <person name="Jubin C."/>
            <person name="Porcel B.M."/>
            <person name="Segurens B."/>
            <person name="Daubin V."/>
            <person name="Anthouard V."/>
            <person name="Aiach N."/>
            <person name="Arnaiz O."/>
            <person name="Billaut A."/>
            <person name="Beisson J."/>
            <person name="Blanc I."/>
            <person name="Bouhouche K."/>
            <person name="Camara F."/>
            <person name="Duharcourt S."/>
            <person name="Guigo R."/>
            <person name="Gogendeau D."/>
            <person name="Katinka M."/>
            <person name="Keller A.-M."/>
            <person name="Kissmehl R."/>
            <person name="Klotz C."/>
            <person name="Koll F."/>
            <person name="Le Moue A."/>
            <person name="Lepere C."/>
            <person name="Malinsky S."/>
            <person name="Nowacki M."/>
            <person name="Nowak J.K."/>
            <person name="Plattner H."/>
            <person name="Poulain J."/>
            <person name="Ruiz F."/>
            <person name="Serrano V."/>
            <person name="Zagulski M."/>
            <person name="Dessen P."/>
            <person name="Betermier M."/>
            <person name="Weissenbach J."/>
            <person name="Scarpelli C."/>
            <person name="Schachter V."/>
            <person name="Sperling L."/>
            <person name="Meyer E."/>
            <person name="Cohen J."/>
            <person name="Wincker P."/>
        </authorList>
    </citation>
    <scope>NUCLEOTIDE SEQUENCE [LARGE SCALE GENOMIC DNA]</scope>
    <source>
        <strain evidence="2 3">Stock d4-2</strain>
    </source>
</reference>
<organism evidence="2 3">
    <name type="scientific">Paramecium tetraurelia</name>
    <dbReference type="NCBI Taxonomy" id="5888"/>
    <lineage>
        <taxon>Eukaryota</taxon>
        <taxon>Sar</taxon>
        <taxon>Alveolata</taxon>
        <taxon>Ciliophora</taxon>
        <taxon>Intramacronucleata</taxon>
        <taxon>Oligohymenophorea</taxon>
        <taxon>Peniculida</taxon>
        <taxon>Parameciidae</taxon>
        <taxon>Paramecium</taxon>
    </lineage>
</organism>
<proteinExistence type="predicted"/>